<accession>A0ACB7RSK4</accession>
<evidence type="ECO:0000313" key="2">
    <source>
        <dbReference type="Proteomes" id="UP000821845"/>
    </source>
</evidence>
<reference evidence="1" key="1">
    <citation type="submission" date="2020-05" db="EMBL/GenBank/DDBJ databases">
        <title>Large-scale comparative analyses of tick genomes elucidate their genetic diversity and vector capacities.</title>
        <authorList>
            <person name="Jia N."/>
            <person name="Wang J."/>
            <person name="Shi W."/>
            <person name="Du L."/>
            <person name="Sun Y."/>
            <person name="Zhan W."/>
            <person name="Jiang J."/>
            <person name="Wang Q."/>
            <person name="Zhang B."/>
            <person name="Ji P."/>
            <person name="Sakyi L.B."/>
            <person name="Cui X."/>
            <person name="Yuan T."/>
            <person name="Jiang B."/>
            <person name="Yang W."/>
            <person name="Lam T.T.-Y."/>
            <person name="Chang Q."/>
            <person name="Ding S."/>
            <person name="Wang X."/>
            <person name="Zhu J."/>
            <person name="Ruan X."/>
            <person name="Zhao L."/>
            <person name="Wei J."/>
            <person name="Que T."/>
            <person name="Du C."/>
            <person name="Cheng J."/>
            <person name="Dai P."/>
            <person name="Han X."/>
            <person name="Huang E."/>
            <person name="Gao Y."/>
            <person name="Liu J."/>
            <person name="Shao H."/>
            <person name="Ye R."/>
            <person name="Li L."/>
            <person name="Wei W."/>
            <person name="Wang X."/>
            <person name="Wang C."/>
            <person name="Yang T."/>
            <person name="Huo Q."/>
            <person name="Li W."/>
            <person name="Guo W."/>
            <person name="Chen H."/>
            <person name="Zhou L."/>
            <person name="Ni X."/>
            <person name="Tian J."/>
            <person name="Zhou Y."/>
            <person name="Sheng Y."/>
            <person name="Liu T."/>
            <person name="Pan Y."/>
            <person name="Xia L."/>
            <person name="Li J."/>
            <person name="Zhao F."/>
            <person name="Cao W."/>
        </authorList>
    </citation>
    <scope>NUCLEOTIDE SEQUENCE</scope>
    <source>
        <strain evidence="1">Hyas-2018</strain>
    </source>
</reference>
<gene>
    <name evidence="1" type="ORF">HPB50_011836</name>
</gene>
<keyword evidence="2" id="KW-1185">Reference proteome</keyword>
<name>A0ACB7RSK4_HYAAI</name>
<protein>
    <submittedName>
        <fullName evidence="1">Uncharacterized protein</fullName>
    </submittedName>
</protein>
<proteinExistence type="predicted"/>
<sequence length="564" mass="61901">MYYFVLARTQRATRKKPLTGSEIDELLDFPLSEVQVNALLDEDVPSGSDDDRLESEGDSGDEVEVDRWSNIVDSSDTEENAVDTDSDAEKQCAVKQRRVQKEKPKTPNYWDGDKTEENDASSAATSSLTHQGDQRDGSEDTASVISDSDHLAICTSESSSAEPSPSSSPSPTSSGEEQAVPRFATSIEAAPTESPHANSESFAKPLLGSSRVASLEDAPIINFGRYVLPAEHAYVIPASDSGPSRQALVDSRTEAAPPTVGATQPGLGQRHRSRSRRQQGDRDGSEPKERAGSTENNLRRSKTAVAQGIDVLFIQEANFRSPLDVVAFRRDFRVDAFFSLTNSRACGVGVIFVSGRFRQKSHCTFGADGRMIMLDVYIEGRHEQFFFKDLHHLLLEPLPHVLLGDFNCVVDSQRDVRGPGQGGSTYQAKELVKILRHLSLTDVWVHLHNDHFRPTRLSKTSASRIDRTYLPDYLFASVVECEVVDLPGNLSGKSDHLPFATTVRGYPGFSSRNLGWPLDPSLLHDEVCVQHGATALLLSTVLDVVSRPASHTNTTPYAKLQSDY</sequence>
<organism evidence="1 2">
    <name type="scientific">Hyalomma asiaticum</name>
    <name type="common">Tick</name>
    <dbReference type="NCBI Taxonomy" id="266040"/>
    <lineage>
        <taxon>Eukaryota</taxon>
        <taxon>Metazoa</taxon>
        <taxon>Ecdysozoa</taxon>
        <taxon>Arthropoda</taxon>
        <taxon>Chelicerata</taxon>
        <taxon>Arachnida</taxon>
        <taxon>Acari</taxon>
        <taxon>Parasitiformes</taxon>
        <taxon>Ixodida</taxon>
        <taxon>Ixodoidea</taxon>
        <taxon>Ixodidae</taxon>
        <taxon>Hyalomminae</taxon>
        <taxon>Hyalomma</taxon>
    </lineage>
</organism>
<evidence type="ECO:0000313" key="1">
    <source>
        <dbReference type="EMBL" id="KAH6925907.1"/>
    </source>
</evidence>
<dbReference type="Proteomes" id="UP000821845">
    <property type="component" value="Chromosome 7"/>
</dbReference>
<dbReference type="EMBL" id="CM023487">
    <property type="protein sequence ID" value="KAH6925907.1"/>
    <property type="molecule type" value="Genomic_DNA"/>
</dbReference>
<comment type="caution">
    <text evidence="1">The sequence shown here is derived from an EMBL/GenBank/DDBJ whole genome shotgun (WGS) entry which is preliminary data.</text>
</comment>